<proteinExistence type="predicted"/>
<organism evidence="1 2">
    <name type="scientific">Vallitalea maricola</name>
    <dbReference type="NCBI Taxonomy" id="3074433"/>
    <lineage>
        <taxon>Bacteria</taxon>
        <taxon>Bacillati</taxon>
        <taxon>Bacillota</taxon>
        <taxon>Clostridia</taxon>
        <taxon>Lachnospirales</taxon>
        <taxon>Vallitaleaceae</taxon>
        <taxon>Vallitalea</taxon>
    </lineage>
</organism>
<keyword evidence="2" id="KW-1185">Reference proteome</keyword>
<sequence>MLTRDEVKKYILSKPGAYEDYPFGDDVPVFKICNKMFGLFNSGNDELRVNLKNDPSEALYLRDNFEAIIPGYHMNKKHWNTIIIDGSLPDSMIKELIDKSYMLVYSKLKKNEREIIDKK</sequence>
<name>A0ACB5UL52_9FIRM</name>
<dbReference type="EMBL" id="BTPU01000038">
    <property type="protein sequence ID" value="GMQ63340.1"/>
    <property type="molecule type" value="Genomic_DNA"/>
</dbReference>
<accession>A0ACB5UL52</accession>
<evidence type="ECO:0000313" key="1">
    <source>
        <dbReference type="EMBL" id="GMQ63340.1"/>
    </source>
</evidence>
<reference evidence="1" key="1">
    <citation type="submission" date="2023-09" db="EMBL/GenBank/DDBJ databases">
        <title>Vallitalea sediminicola and Vallitalea maricola sp. nov., anaerobic bacteria isolated from marine sediment.</title>
        <authorList>
            <person name="Hirano S."/>
            <person name="Maeda A."/>
            <person name="Terahara T."/>
            <person name="Mori K."/>
            <person name="Hamada M."/>
            <person name="Matsumoto R."/>
            <person name="Kobayashi T."/>
        </authorList>
    </citation>
    <scope>NUCLEOTIDE SEQUENCE</scope>
    <source>
        <strain evidence="1">AN17-2</strain>
    </source>
</reference>
<keyword evidence="1" id="KW-0238">DNA-binding</keyword>
<protein>
    <submittedName>
        <fullName evidence="1">MmcQ/YjbR family DNA-binding protein</fullName>
    </submittedName>
</protein>
<dbReference type="Proteomes" id="UP001374599">
    <property type="component" value="Unassembled WGS sequence"/>
</dbReference>
<evidence type="ECO:0000313" key="2">
    <source>
        <dbReference type="Proteomes" id="UP001374599"/>
    </source>
</evidence>
<comment type="caution">
    <text evidence="1">The sequence shown here is derived from an EMBL/GenBank/DDBJ whole genome shotgun (WGS) entry which is preliminary data.</text>
</comment>
<gene>
    <name evidence="1" type="ORF">AN2V17_25730</name>
</gene>